<proteinExistence type="predicted"/>
<dbReference type="EMBL" id="JAPEVG010000839">
    <property type="protein sequence ID" value="KAJ8455020.1"/>
    <property type="molecule type" value="Genomic_DNA"/>
</dbReference>
<evidence type="ECO:0000313" key="1">
    <source>
        <dbReference type="EMBL" id="KAJ8455020.1"/>
    </source>
</evidence>
<keyword evidence="2" id="KW-1185">Reference proteome</keyword>
<dbReference type="AlphaFoldDB" id="A0AAD7TFK5"/>
<protein>
    <recommendedName>
        <fullName evidence="3">F-box domain-containing protein</fullName>
    </recommendedName>
</protein>
<accession>A0AAD7TFK5</accession>
<sequence>MKRLPQEIIDEIIDAVASGRDVRTLRACALTCISWVPRTRRHLFSTITLTEPSTVRAFVSRLYSPPTHIRLRPNLLPPVGHLVRHLRLGVPIAPNSHQDGGPYAFSFYTIEDINPSLMPNLTTLSIAEIPEPHFYASAIQWLYQGFKSVKTLRLSKGILAPETLTRILGGFPRLSSLQLTYPEAYRDRVGIRLIGEGIPRVRLRHGVQHLVLGVPDLPIVEWLVQQGGLARTQLTSLSLLFQPQDDLHAVQAMLHHCSRTLTELSIGYADPPYVLPLEGPLKGRKEFVQSAQDLFKYSSLKTNTSLRTLRIEGCEAIEHTRPTRHELHSWIPALLQQIRSGRLETVTLAFRCLRQIDSSRLSWIDWAAVDALLATGPLKFVRRVEVEVEKSEIQRGQLLQQVAALLPLVTRRGSLRVRVLKECPSSQWEREPISELQYMTLMDCVDPPVHQGTGSAVYAEEYEYYQNLRMEMDCT</sequence>
<evidence type="ECO:0008006" key="3">
    <source>
        <dbReference type="Google" id="ProtNLM"/>
    </source>
</evidence>
<evidence type="ECO:0000313" key="2">
    <source>
        <dbReference type="Proteomes" id="UP001215151"/>
    </source>
</evidence>
<dbReference type="InterPro" id="IPR032675">
    <property type="entry name" value="LRR_dom_sf"/>
</dbReference>
<reference evidence="1" key="1">
    <citation type="submission" date="2022-11" db="EMBL/GenBank/DDBJ databases">
        <title>Genome Sequence of Cubamyces cubensis.</title>
        <authorList>
            <person name="Buettner E."/>
        </authorList>
    </citation>
    <scope>NUCLEOTIDE SEQUENCE</scope>
    <source>
        <strain evidence="1">MPL-01</strain>
    </source>
</reference>
<dbReference type="Proteomes" id="UP001215151">
    <property type="component" value="Unassembled WGS sequence"/>
</dbReference>
<comment type="caution">
    <text evidence="1">The sequence shown here is derived from an EMBL/GenBank/DDBJ whole genome shotgun (WGS) entry which is preliminary data.</text>
</comment>
<dbReference type="SUPFAM" id="SSF52047">
    <property type="entry name" value="RNI-like"/>
    <property type="match status" value="1"/>
</dbReference>
<dbReference type="Gene3D" id="3.80.10.10">
    <property type="entry name" value="Ribonuclease Inhibitor"/>
    <property type="match status" value="1"/>
</dbReference>
<name>A0AAD7TFK5_9APHY</name>
<organism evidence="1 2">
    <name type="scientific">Trametes cubensis</name>
    <dbReference type="NCBI Taxonomy" id="1111947"/>
    <lineage>
        <taxon>Eukaryota</taxon>
        <taxon>Fungi</taxon>
        <taxon>Dikarya</taxon>
        <taxon>Basidiomycota</taxon>
        <taxon>Agaricomycotina</taxon>
        <taxon>Agaricomycetes</taxon>
        <taxon>Polyporales</taxon>
        <taxon>Polyporaceae</taxon>
        <taxon>Trametes</taxon>
    </lineage>
</organism>
<gene>
    <name evidence="1" type="ORF">ONZ51_g12687</name>
</gene>